<dbReference type="GO" id="GO:0005643">
    <property type="term" value="C:nuclear pore"/>
    <property type="evidence" value="ECO:0007669"/>
    <property type="project" value="Ensembl"/>
</dbReference>
<accession>A0A2K6S1I9</accession>
<evidence type="ECO:0000313" key="8">
    <source>
        <dbReference type="Proteomes" id="UP000233220"/>
    </source>
</evidence>
<dbReference type="InterPro" id="IPR056536">
    <property type="entry name" value="TPR_NUP160_C"/>
</dbReference>
<evidence type="ECO:0000256" key="1">
    <source>
        <dbReference type="ARBA" id="ARBA00004123"/>
    </source>
</evidence>
<evidence type="ECO:0000259" key="4">
    <source>
        <dbReference type="Pfam" id="PF11715"/>
    </source>
</evidence>
<dbReference type="Pfam" id="PF11715">
    <property type="entry name" value="Beta-prop_Nup120_160"/>
    <property type="match status" value="1"/>
</dbReference>
<feature type="domain" description="Nucleoporin Nup120/160 beta-propeller" evidence="4">
    <location>
        <begin position="101"/>
        <end position="573"/>
    </location>
</feature>
<reference evidence="7" key="2">
    <citation type="submission" date="2025-09" db="UniProtKB">
        <authorList>
            <consortium name="Ensembl"/>
        </authorList>
    </citation>
    <scope>IDENTIFICATION</scope>
</reference>
<dbReference type="Pfam" id="PF23354">
    <property type="entry name" value="TPR_NUP160_120_M"/>
    <property type="match status" value="1"/>
</dbReference>
<dbReference type="InterPro" id="IPR021717">
    <property type="entry name" value="Nucleoporin_Nup160"/>
</dbReference>
<evidence type="ECO:0000256" key="2">
    <source>
        <dbReference type="ARBA" id="ARBA00022448"/>
    </source>
</evidence>
<protein>
    <submittedName>
        <fullName evidence="7">Nucleoporin 160</fullName>
    </submittedName>
</protein>
<feature type="domain" description="NUP160 C-terminal TPR" evidence="5">
    <location>
        <begin position="1005"/>
        <end position="1200"/>
    </location>
</feature>
<gene>
    <name evidence="7" type="primary">NUP160</name>
</gene>
<dbReference type="GO" id="GO:0006406">
    <property type="term" value="P:mRNA export from nucleus"/>
    <property type="evidence" value="ECO:0007669"/>
    <property type="project" value="Ensembl"/>
</dbReference>
<evidence type="ECO:0000313" key="7">
    <source>
        <dbReference type="Ensembl" id="ENSSBOP00000001248.1"/>
    </source>
</evidence>
<keyword evidence="8" id="KW-1185">Reference proteome</keyword>
<evidence type="ECO:0000256" key="3">
    <source>
        <dbReference type="ARBA" id="ARBA00023242"/>
    </source>
</evidence>
<keyword evidence="3" id="KW-0539">Nucleus</keyword>
<dbReference type="STRING" id="39432.ENSSBOP00000001248"/>
<dbReference type="OMA" id="TLWKNNM"/>
<organism evidence="7 8">
    <name type="scientific">Saimiri boliviensis boliviensis</name>
    <name type="common">Bolivian squirrel monkey</name>
    <dbReference type="NCBI Taxonomy" id="39432"/>
    <lineage>
        <taxon>Eukaryota</taxon>
        <taxon>Metazoa</taxon>
        <taxon>Chordata</taxon>
        <taxon>Craniata</taxon>
        <taxon>Vertebrata</taxon>
        <taxon>Euteleostomi</taxon>
        <taxon>Mammalia</taxon>
        <taxon>Eutheria</taxon>
        <taxon>Euarchontoglires</taxon>
        <taxon>Primates</taxon>
        <taxon>Haplorrhini</taxon>
        <taxon>Platyrrhini</taxon>
        <taxon>Cebidae</taxon>
        <taxon>Saimiriinae</taxon>
        <taxon>Saimiri</taxon>
    </lineage>
</organism>
<dbReference type="Pfam" id="PF23347">
    <property type="entry name" value="TPR_Nup160_C"/>
    <property type="match status" value="1"/>
</dbReference>
<dbReference type="AlphaFoldDB" id="A0A2K6S1I9"/>
<keyword evidence="2" id="KW-0813">Transport</keyword>
<name>A0A2K6S1I9_SAIBB</name>
<dbReference type="PANTHER" id="PTHR21286:SF0">
    <property type="entry name" value="NUCLEAR PORE COMPLEX PROTEIN NUP160"/>
    <property type="match status" value="1"/>
</dbReference>
<dbReference type="InterPro" id="IPR056535">
    <property type="entry name" value="TPR_NUP160_M"/>
</dbReference>
<dbReference type="GO" id="GO:0017056">
    <property type="term" value="F:structural constituent of nuclear pore"/>
    <property type="evidence" value="ECO:0007669"/>
    <property type="project" value="Ensembl"/>
</dbReference>
<dbReference type="Proteomes" id="UP000233220">
    <property type="component" value="Unplaced"/>
</dbReference>
<dbReference type="GeneTree" id="ENSGT00390000000972"/>
<comment type="subcellular location">
    <subcellularLocation>
        <location evidence="1">Nucleus</location>
    </subcellularLocation>
</comment>
<proteinExistence type="predicted"/>
<evidence type="ECO:0000259" key="5">
    <source>
        <dbReference type="Pfam" id="PF23347"/>
    </source>
</evidence>
<feature type="domain" description="NUP160 middle TPR" evidence="6">
    <location>
        <begin position="791"/>
        <end position="960"/>
    </location>
</feature>
<dbReference type="Ensembl" id="ENSSBOT00000006697.1">
    <property type="protein sequence ID" value="ENSSBOP00000001248.1"/>
    <property type="gene ID" value="ENSSBOG00000005640.1"/>
</dbReference>
<sequence length="1227" mass="138077">SLHLSAAPPAPPPEVTTAARTSLCPVGHRGDGGKMAAAGSLDRSFVELSGAERERPRHFREFTVCSIGTANAVTGAAKYSESAGGFYYGESGKLFSVTRNRFIHWKTSGDTLELVEESLDVNLLNNAVRLKFQNCSVLPGGVYVSETQNHVIILMLTNQTVHRLLLPHPSRMYRSELVVESQMQSIFTDIGKVDFTDPCNYQLIPAVPGISPNSTTSTAWLSSDGEALFALPCASGGIFVLKLPPYDIPGMVSVVELKQSSVMQRLLTGWMPTAIRGDQSPSDRPLSLAVHCVEHDAFIFALCQDHKLRMWSYKEQMCLMVADMLEYVPVKKDLRLTSGTGHKLRLAYSPAMGLYLGIYMHAPKRGQFCIFQLVTTESNRCSLDHISSLFTSQETLIDFALTSTDIWALWHDAENQTVVKYINFEHNVAGQWNPVFMQPLPEEEIVIRGDQDPREIYLQSLFTPGQFTNEALCKALQIFCRGTERNLDLSWSELKKEVTLAVESELQGSVTEYEFSQEAFRNLQQEFWCKFYACCLQYQEALSHPLALHLNPHTNMVCLLKKGYLSFLISSSLVDHLYLLPYENLLTEDETTISDDVDIARDVLCLVKCLRLIGESVTMDMSVIMETSCYNLQSPEKAAEQILEDMITIDVENMMEDICSKLQEIRNPIHAIGLLLREMDYETEVEMEKGFNPAQPLNIRMNLSQLYGSSTAGYIVCRAVHKIASTRFLICRDLLVLQQLLMRLGDAVIWGAGQLFQAQQELLHRTAPLLLSYHLIKWGSECLATDVPLDTVLRLLDVVGLPELVIQLATSAITEAGDDWKSQATLRTCIFKHHLDLGHNSQAYEALTQISDSSRQLDCLRQLVVVLCERSQLQDLVEFPYVNLHNEVVGIIESRARAVDLMTHNYYELLYAFHIYRHNYRKAGTVMFEYGMRLGREVRTLWGLEKQGNCYLAALNCLRLIRPEYAWIVQPASGAVYDRPGASPKRNHDGECTAAPTNRQIEILELEDLEKECSLARIRLTLAQHDPSAVAVAGSASAEEMVTLLVQAGLFDTAISLCQTFKLPLTPVFEGLAFKCIKLQFGGEAAQAEAWAWLAANQLSSVITTKESSATDEAWRLLSTYLERYKVQNNLYHHCVINKLLSHGVPLPNWLINSYKKVDAAELLRLYLNYDLLEEAVDLVSEYVDAVLGKGHQYFGIELSQKILDKLEDYQQKVDKATRDLLYRRTL</sequence>
<reference evidence="7" key="1">
    <citation type="submission" date="2025-08" db="UniProtKB">
        <authorList>
            <consortium name="Ensembl"/>
        </authorList>
    </citation>
    <scope>IDENTIFICATION</scope>
</reference>
<dbReference type="PANTHER" id="PTHR21286">
    <property type="entry name" value="NUCLEAR PORE COMPLEX PROTEIN NUP160"/>
    <property type="match status" value="1"/>
</dbReference>
<dbReference type="InterPro" id="IPR059141">
    <property type="entry name" value="Beta-prop_Nup120_160"/>
</dbReference>
<evidence type="ECO:0000259" key="6">
    <source>
        <dbReference type="Pfam" id="PF23354"/>
    </source>
</evidence>